<sequence>MGGSGTLIRYSNQRKTKLQSLQMMYFLEGGLLMAANLLQTDAWVNDQLRTHCSVCVQQFLPFRRRHHCRTCGEVVCSGCSSHRAIRLTDMNVECETRVCTFCIIRATDASIKANEAALRETYSEQRRLSAVSVLSLAAPVAQRHKQMTLLSADSELTLGSVVQLWPQPVPANETARLEMARRSTIRSAEVDPTMSLLVNIVARTLECPAAFVGIMDDASLWVKASVGLDDRVTNIPREGCVCAHTLSQDKTMIVDDTTTDKHFHTGFHAVGTTSMRYYAGTPVRVRDHGVGVVCAFDIEPHSQTTDAMKSTLEAVAKIVSEVLEQRLEAEETMLAPTDSYSRRQTGMEDVDLHASLHGLNLLPSSRHTLAGSETHSFDGPRPSVCLPHQYADKIMGTMDYFHQLQRSSWTEQDVGSEMSNNGAIRTFDLQSQEKQFTRSVTKMTGSCTSVVTQLLDFEDAMLYQQFFSQVSRCGELSRHTWEDNVVLHPSFGAMRDENLCIVTHRREYPDGSNVAVALSVSDEEQMSESSLLFGWFIAPCNRDDEVSSVNVSCIAAQSYENQPHDINRSLDLIRRLNQKLAISRFFHLPYEAPTCIKPSMLRVRLPPDNQKAHERVDTVKNTNDGKAEENEDTTASSSGSIEDTRAEMKRDSGEHPPESNRAALVALHESGQISELNQNEQMLLDLLDKTISTQEILAQRQHEMADIIDTHGNQLERISSALMRVESILFEKEVKRLKRAAKGTTRLTDVA</sequence>
<evidence type="ECO:0000313" key="8">
    <source>
        <dbReference type="Proteomes" id="UP001259832"/>
    </source>
</evidence>
<organism evidence="7 8">
    <name type="scientific">Phytophthora citrophthora</name>
    <dbReference type="NCBI Taxonomy" id="4793"/>
    <lineage>
        <taxon>Eukaryota</taxon>
        <taxon>Sar</taxon>
        <taxon>Stramenopiles</taxon>
        <taxon>Oomycota</taxon>
        <taxon>Peronosporomycetes</taxon>
        <taxon>Peronosporales</taxon>
        <taxon>Peronosporaceae</taxon>
        <taxon>Phytophthora</taxon>
    </lineage>
</organism>
<dbReference type="SUPFAM" id="SSF55781">
    <property type="entry name" value="GAF domain-like"/>
    <property type="match status" value="1"/>
</dbReference>
<dbReference type="Pfam" id="PF01590">
    <property type="entry name" value="GAF"/>
    <property type="match status" value="1"/>
</dbReference>
<reference evidence="7" key="1">
    <citation type="submission" date="2023-08" db="EMBL/GenBank/DDBJ databases">
        <title>Reference Genome Resource for the Citrus Pathogen Phytophthora citrophthora.</title>
        <authorList>
            <person name="Moller H."/>
            <person name="Coetzee B."/>
            <person name="Rose L.J."/>
            <person name="Van Niekerk J.M."/>
        </authorList>
    </citation>
    <scope>NUCLEOTIDE SEQUENCE</scope>
    <source>
        <strain evidence="7">STE-U-9442</strain>
    </source>
</reference>
<dbReference type="Pfam" id="PF01363">
    <property type="entry name" value="FYVE"/>
    <property type="match status" value="1"/>
</dbReference>
<dbReference type="Gene3D" id="3.30.450.40">
    <property type="match status" value="1"/>
</dbReference>
<feature type="compositionally biased region" description="Basic and acidic residues" evidence="5">
    <location>
        <begin position="642"/>
        <end position="658"/>
    </location>
</feature>
<evidence type="ECO:0000256" key="2">
    <source>
        <dbReference type="ARBA" id="ARBA00022771"/>
    </source>
</evidence>
<feature type="domain" description="FYVE-type" evidence="6">
    <location>
        <begin position="46"/>
        <end position="107"/>
    </location>
</feature>
<keyword evidence="1" id="KW-0479">Metal-binding</keyword>
<dbReference type="Proteomes" id="UP001259832">
    <property type="component" value="Unassembled WGS sequence"/>
</dbReference>
<dbReference type="EMBL" id="JASMQC010000025">
    <property type="protein sequence ID" value="KAK1934506.1"/>
    <property type="molecule type" value="Genomic_DNA"/>
</dbReference>
<accession>A0AAD9LFJ4</accession>
<comment type="caution">
    <text evidence="7">The sequence shown here is derived from an EMBL/GenBank/DDBJ whole genome shotgun (WGS) entry which is preliminary data.</text>
</comment>
<evidence type="ECO:0000256" key="5">
    <source>
        <dbReference type="SAM" id="MobiDB-lite"/>
    </source>
</evidence>
<evidence type="ECO:0000313" key="7">
    <source>
        <dbReference type="EMBL" id="KAK1934506.1"/>
    </source>
</evidence>
<dbReference type="SUPFAM" id="SSF57903">
    <property type="entry name" value="FYVE/PHD zinc finger"/>
    <property type="match status" value="1"/>
</dbReference>
<evidence type="ECO:0000256" key="4">
    <source>
        <dbReference type="PROSITE-ProRule" id="PRU00091"/>
    </source>
</evidence>
<dbReference type="PANTHER" id="PTHR43102:SF2">
    <property type="entry name" value="GAF DOMAIN-CONTAINING PROTEIN"/>
    <property type="match status" value="1"/>
</dbReference>
<gene>
    <name evidence="7" type="ORF">P3T76_011115</name>
</gene>
<evidence type="ECO:0000256" key="1">
    <source>
        <dbReference type="ARBA" id="ARBA00022723"/>
    </source>
</evidence>
<dbReference type="PANTHER" id="PTHR43102">
    <property type="entry name" value="SLR1143 PROTEIN"/>
    <property type="match status" value="1"/>
</dbReference>
<dbReference type="InterPro" id="IPR011011">
    <property type="entry name" value="Znf_FYVE_PHD"/>
</dbReference>
<dbReference type="InterPro" id="IPR003018">
    <property type="entry name" value="GAF"/>
</dbReference>
<dbReference type="InterPro" id="IPR029016">
    <property type="entry name" value="GAF-like_dom_sf"/>
</dbReference>
<keyword evidence="3" id="KW-0862">Zinc</keyword>
<dbReference type="InterPro" id="IPR017455">
    <property type="entry name" value="Znf_FYVE-rel"/>
</dbReference>
<dbReference type="AlphaFoldDB" id="A0AAD9LFJ4"/>
<feature type="region of interest" description="Disordered" evidence="5">
    <location>
        <begin position="607"/>
        <end position="658"/>
    </location>
</feature>
<evidence type="ECO:0000256" key="3">
    <source>
        <dbReference type="ARBA" id="ARBA00022833"/>
    </source>
</evidence>
<protein>
    <submittedName>
        <fullName evidence="7">Lateral signaling target protein 2</fullName>
    </submittedName>
</protein>
<keyword evidence="8" id="KW-1185">Reference proteome</keyword>
<dbReference type="InterPro" id="IPR013083">
    <property type="entry name" value="Znf_RING/FYVE/PHD"/>
</dbReference>
<feature type="compositionally biased region" description="Basic and acidic residues" evidence="5">
    <location>
        <begin position="610"/>
        <end position="628"/>
    </location>
</feature>
<dbReference type="GO" id="GO:0008270">
    <property type="term" value="F:zinc ion binding"/>
    <property type="evidence" value="ECO:0007669"/>
    <property type="project" value="UniProtKB-KW"/>
</dbReference>
<proteinExistence type="predicted"/>
<evidence type="ECO:0000259" key="6">
    <source>
        <dbReference type="PROSITE" id="PS50178"/>
    </source>
</evidence>
<dbReference type="PROSITE" id="PS50178">
    <property type="entry name" value="ZF_FYVE"/>
    <property type="match status" value="1"/>
</dbReference>
<dbReference type="InterPro" id="IPR000306">
    <property type="entry name" value="Znf_FYVE"/>
</dbReference>
<dbReference type="SMART" id="SM00064">
    <property type="entry name" value="FYVE"/>
    <property type="match status" value="1"/>
</dbReference>
<dbReference type="Gene3D" id="3.30.40.10">
    <property type="entry name" value="Zinc/RING finger domain, C3HC4 (zinc finger)"/>
    <property type="match status" value="1"/>
</dbReference>
<name>A0AAD9LFJ4_9STRA</name>
<keyword evidence="2 4" id="KW-0863">Zinc-finger</keyword>